<protein>
    <recommendedName>
        <fullName evidence="6">TM7S3/TM198-like domain-containing protein</fullName>
    </recommendedName>
</protein>
<keyword evidence="8" id="KW-1185">Reference proteome</keyword>
<dbReference type="GO" id="GO:0016020">
    <property type="term" value="C:membrane"/>
    <property type="evidence" value="ECO:0007669"/>
    <property type="project" value="UniProtKB-SubCell"/>
</dbReference>
<sequence length="216" mass="22656">SAATFPDDQLPLEPQVTPGWAVSGTILTITGIIYALVGVRGKRLQTFFSTAFLAALGTTVLILYLMTPPVSHAVQGAFVIAAVCTGAALGGLALLFRDLTECLGCALGGFCLSMWLLTLRPGGLVGPDQSTGGKIVFIAAFTCAGLCLYFSRWTRTHGLVAGISFAGSTAAILGIDCFSRAGLREFWAYIWAVNGALFPEGVDSYPLTRGIRVELA</sequence>
<name>A0AAN6TZZ2_9PEZI</name>
<evidence type="ECO:0000259" key="6">
    <source>
        <dbReference type="Pfam" id="PF13886"/>
    </source>
</evidence>
<keyword evidence="4 5" id="KW-0472">Membrane</keyword>
<dbReference type="GeneID" id="87824603"/>
<gene>
    <name evidence="7" type="ORF">N657DRAFT_542277</name>
</gene>
<dbReference type="InterPro" id="IPR025256">
    <property type="entry name" value="TM7S3/TM198-like_dom"/>
</dbReference>
<evidence type="ECO:0000256" key="5">
    <source>
        <dbReference type="SAM" id="Phobius"/>
    </source>
</evidence>
<evidence type="ECO:0000256" key="4">
    <source>
        <dbReference type="ARBA" id="ARBA00023136"/>
    </source>
</evidence>
<keyword evidence="3 5" id="KW-1133">Transmembrane helix</keyword>
<feature type="transmembrane region" description="Helical" evidence="5">
    <location>
        <begin position="73"/>
        <end position="95"/>
    </location>
</feature>
<feature type="transmembrane region" description="Helical" evidence="5">
    <location>
        <begin position="158"/>
        <end position="175"/>
    </location>
</feature>
<feature type="non-terminal residue" evidence="7">
    <location>
        <position position="1"/>
    </location>
</feature>
<feature type="domain" description="TM7S3/TM198-like" evidence="6">
    <location>
        <begin position="24"/>
        <end position="216"/>
    </location>
</feature>
<evidence type="ECO:0000313" key="7">
    <source>
        <dbReference type="EMBL" id="KAK4123885.1"/>
    </source>
</evidence>
<dbReference type="PANTHER" id="PTHR39469:SF1">
    <property type="entry name" value="DUF4203 DOMAIN-CONTAINING PROTEIN"/>
    <property type="match status" value="1"/>
</dbReference>
<feature type="non-terminal residue" evidence="7">
    <location>
        <position position="216"/>
    </location>
</feature>
<comment type="subcellular location">
    <subcellularLocation>
        <location evidence="1">Membrane</location>
        <topology evidence="1">Multi-pass membrane protein</topology>
    </subcellularLocation>
</comment>
<organism evidence="7 8">
    <name type="scientific">Parathielavia appendiculata</name>
    <dbReference type="NCBI Taxonomy" id="2587402"/>
    <lineage>
        <taxon>Eukaryota</taxon>
        <taxon>Fungi</taxon>
        <taxon>Dikarya</taxon>
        <taxon>Ascomycota</taxon>
        <taxon>Pezizomycotina</taxon>
        <taxon>Sordariomycetes</taxon>
        <taxon>Sordariomycetidae</taxon>
        <taxon>Sordariales</taxon>
        <taxon>Chaetomiaceae</taxon>
        <taxon>Parathielavia</taxon>
    </lineage>
</organism>
<feature type="transmembrane region" description="Helical" evidence="5">
    <location>
        <begin position="46"/>
        <end position="67"/>
    </location>
</feature>
<proteinExistence type="predicted"/>
<evidence type="ECO:0000256" key="3">
    <source>
        <dbReference type="ARBA" id="ARBA00022989"/>
    </source>
</evidence>
<keyword evidence="2 5" id="KW-0812">Transmembrane</keyword>
<dbReference type="RefSeq" id="XP_062647656.1">
    <property type="nucleotide sequence ID" value="XM_062787833.1"/>
</dbReference>
<reference evidence="7" key="2">
    <citation type="submission" date="2023-05" db="EMBL/GenBank/DDBJ databases">
        <authorList>
            <consortium name="Lawrence Berkeley National Laboratory"/>
            <person name="Steindorff A."/>
            <person name="Hensen N."/>
            <person name="Bonometti L."/>
            <person name="Westerberg I."/>
            <person name="Brannstrom I.O."/>
            <person name="Guillou S."/>
            <person name="Cros-Aarteil S."/>
            <person name="Calhoun S."/>
            <person name="Haridas S."/>
            <person name="Kuo A."/>
            <person name="Mondo S."/>
            <person name="Pangilinan J."/>
            <person name="Riley R."/>
            <person name="Labutti K."/>
            <person name="Andreopoulos B."/>
            <person name="Lipzen A."/>
            <person name="Chen C."/>
            <person name="Yanf M."/>
            <person name="Daum C."/>
            <person name="Ng V."/>
            <person name="Clum A."/>
            <person name="Ohm R."/>
            <person name="Martin F."/>
            <person name="Silar P."/>
            <person name="Natvig D."/>
            <person name="Lalanne C."/>
            <person name="Gautier V."/>
            <person name="Ament-Velasquez S.L."/>
            <person name="Kruys A."/>
            <person name="Hutchinson M.I."/>
            <person name="Powell A.J."/>
            <person name="Barry K."/>
            <person name="Miller A.N."/>
            <person name="Grigoriev I.V."/>
            <person name="Debuchy R."/>
            <person name="Gladieux P."/>
            <person name="Thoren M.H."/>
            <person name="Johannesson H."/>
        </authorList>
    </citation>
    <scope>NUCLEOTIDE SEQUENCE</scope>
    <source>
        <strain evidence="7">CBS 731.68</strain>
    </source>
</reference>
<reference evidence="7" key="1">
    <citation type="journal article" date="2023" name="Mol. Phylogenet. Evol.">
        <title>Genome-scale phylogeny and comparative genomics of the fungal order Sordariales.</title>
        <authorList>
            <person name="Hensen N."/>
            <person name="Bonometti L."/>
            <person name="Westerberg I."/>
            <person name="Brannstrom I.O."/>
            <person name="Guillou S."/>
            <person name="Cros-Aarteil S."/>
            <person name="Calhoun S."/>
            <person name="Haridas S."/>
            <person name="Kuo A."/>
            <person name="Mondo S."/>
            <person name="Pangilinan J."/>
            <person name="Riley R."/>
            <person name="LaButti K."/>
            <person name="Andreopoulos B."/>
            <person name="Lipzen A."/>
            <person name="Chen C."/>
            <person name="Yan M."/>
            <person name="Daum C."/>
            <person name="Ng V."/>
            <person name="Clum A."/>
            <person name="Steindorff A."/>
            <person name="Ohm R.A."/>
            <person name="Martin F."/>
            <person name="Silar P."/>
            <person name="Natvig D.O."/>
            <person name="Lalanne C."/>
            <person name="Gautier V."/>
            <person name="Ament-Velasquez S.L."/>
            <person name="Kruys A."/>
            <person name="Hutchinson M.I."/>
            <person name="Powell A.J."/>
            <person name="Barry K."/>
            <person name="Miller A.N."/>
            <person name="Grigoriev I.V."/>
            <person name="Debuchy R."/>
            <person name="Gladieux P."/>
            <person name="Hiltunen Thoren M."/>
            <person name="Johannesson H."/>
        </authorList>
    </citation>
    <scope>NUCLEOTIDE SEQUENCE</scope>
    <source>
        <strain evidence="7">CBS 731.68</strain>
    </source>
</reference>
<feature type="transmembrane region" description="Helical" evidence="5">
    <location>
        <begin position="102"/>
        <end position="119"/>
    </location>
</feature>
<evidence type="ECO:0000313" key="8">
    <source>
        <dbReference type="Proteomes" id="UP001302602"/>
    </source>
</evidence>
<feature type="transmembrane region" description="Helical" evidence="5">
    <location>
        <begin position="20"/>
        <end position="39"/>
    </location>
</feature>
<feature type="transmembrane region" description="Helical" evidence="5">
    <location>
        <begin position="131"/>
        <end position="151"/>
    </location>
</feature>
<dbReference type="Pfam" id="PF13886">
    <property type="entry name" value="TM7S3_TM198"/>
    <property type="match status" value="1"/>
</dbReference>
<accession>A0AAN6TZZ2</accession>
<dbReference type="AlphaFoldDB" id="A0AAN6TZZ2"/>
<evidence type="ECO:0000256" key="2">
    <source>
        <dbReference type="ARBA" id="ARBA00022692"/>
    </source>
</evidence>
<dbReference type="EMBL" id="MU853228">
    <property type="protein sequence ID" value="KAK4123885.1"/>
    <property type="molecule type" value="Genomic_DNA"/>
</dbReference>
<dbReference type="PANTHER" id="PTHR39469">
    <property type="entry name" value="CHROMOSOME 1, WHOLE GENOME SHOTGUN SEQUENCE"/>
    <property type="match status" value="1"/>
</dbReference>
<comment type="caution">
    <text evidence="7">The sequence shown here is derived from an EMBL/GenBank/DDBJ whole genome shotgun (WGS) entry which is preliminary data.</text>
</comment>
<dbReference type="Proteomes" id="UP001302602">
    <property type="component" value="Unassembled WGS sequence"/>
</dbReference>
<evidence type="ECO:0000256" key="1">
    <source>
        <dbReference type="ARBA" id="ARBA00004141"/>
    </source>
</evidence>